<dbReference type="EC" id="2.7.13.3" evidence="2"/>
<evidence type="ECO:0000256" key="1">
    <source>
        <dbReference type="ARBA" id="ARBA00000085"/>
    </source>
</evidence>
<keyword evidence="5" id="KW-0547">Nucleotide-binding</keyword>
<keyword evidence="10" id="KW-0812">Transmembrane</keyword>
<evidence type="ECO:0000256" key="6">
    <source>
        <dbReference type="ARBA" id="ARBA00022777"/>
    </source>
</evidence>
<feature type="transmembrane region" description="Helical" evidence="10">
    <location>
        <begin position="16"/>
        <end position="36"/>
    </location>
</feature>
<keyword evidence="9" id="KW-0175">Coiled coil</keyword>
<feature type="transmembrane region" description="Helical" evidence="10">
    <location>
        <begin position="42"/>
        <end position="57"/>
    </location>
</feature>
<dbReference type="CDD" id="cd16917">
    <property type="entry name" value="HATPase_UhpB-NarQ-NarX-like"/>
    <property type="match status" value="1"/>
</dbReference>
<dbReference type="EMBL" id="PVUE01000026">
    <property type="protein sequence ID" value="PRZ32739.1"/>
    <property type="molecule type" value="Genomic_DNA"/>
</dbReference>
<evidence type="ECO:0000256" key="2">
    <source>
        <dbReference type="ARBA" id="ARBA00012438"/>
    </source>
</evidence>
<dbReference type="GO" id="GO:0000155">
    <property type="term" value="F:phosphorelay sensor kinase activity"/>
    <property type="evidence" value="ECO:0007669"/>
    <property type="project" value="InterPro"/>
</dbReference>
<keyword evidence="6 12" id="KW-0418">Kinase</keyword>
<dbReference type="Gene3D" id="3.30.565.10">
    <property type="entry name" value="Histidine kinase-like ATPase, C-terminal domain"/>
    <property type="match status" value="1"/>
</dbReference>
<dbReference type="SMART" id="SM00387">
    <property type="entry name" value="HATPase_c"/>
    <property type="match status" value="1"/>
</dbReference>
<proteinExistence type="predicted"/>
<feature type="coiled-coil region" evidence="9">
    <location>
        <begin position="216"/>
        <end position="243"/>
    </location>
</feature>
<gene>
    <name evidence="12" type="ORF">CLV47_12612</name>
</gene>
<dbReference type="InterPro" id="IPR050482">
    <property type="entry name" value="Sensor_HK_TwoCompSys"/>
</dbReference>
<evidence type="ECO:0000256" key="8">
    <source>
        <dbReference type="ARBA" id="ARBA00023012"/>
    </source>
</evidence>
<feature type="domain" description="Histidine kinase/HSP90-like ATPase" evidence="11">
    <location>
        <begin position="303"/>
        <end position="396"/>
    </location>
</feature>
<dbReference type="GO" id="GO:0046983">
    <property type="term" value="F:protein dimerization activity"/>
    <property type="evidence" value="ECO:0007669"/>
    <property type="project" value="InterPro"/>
</dbReference>
<dbReference type="GO" id="GO:0016020">
    <property type="term" value="C:membrane"/>
    <property type="evidence" value="ECO:0007669"/>
    <property type="project" value="InterPro"/>
</dbReference>
<dbReference type="InterPro" id="IPR036890">
    <property type="entry name" value="HATPase_C_sf"/>
</dbReference>
<dbReference type="PANTHER" id="PTHR24421">
    <property type="entry name" value="NITRATE/NITRITE SENSOR PROTEIN NARX-RELATED"/>
    <property type="match status" value="1"/>
</dbReference>
<dbReference type="Pfam" id="PF02518">
    <property type="entry name" value="HATPase_c"/>
    <property type="match status" value="1"/>
</dbReference>
<evidence type="ECO:0000256" key="5">
    <source>
        <dbReference type="ARBA" id="ARBA00022741"/>
    </source>
</evidence>
<evidence type="ECO:0000256" key="7">
    <source>
        <dbReference type="ARBA" id="ARBA00022840"/>
    </source>
</evidence>
<keyword evidence="8" id="KW-0902">Two-component regulatory system</keyword>
<keyword evidence="4" id="KW-0808">Transferase</keyword>
<dbReference type="GO" id="GO:0005524">
    <property type="term" value="F:ATP binding"/>
    <property type="evidence" value="ECO:0007669"/>
    <property type="project" value="UniProtKB-KW"/>
</dbReference>
<dbReference type="SUPFAM" id="SSF55874">
    <property type="entry name" value="ATPase domain of HSP90 chaperone/DNA topoisomerase II/histidine kinase"/>
    <property type="match status" value="1"/>
</dbReference>
<keyword evidence="3" id="KW-0597">Phosphoprotein</keyword>
<keyword evidence="7" id="KW-0067">ATP-binding</keyword>
<dbReference type="PANTHER" id="PTHR24421:SF10">
    <property type="entry name" value="NITRATE_NITRITE SENSOR PROTEIN NARQ"/>
    <property type="match status" value="1"/>
</dbReference>
<dbReference type="Gene3D" id="1.20.5.1930">
    <property type="match status" value="1"/>
</dbReference>
<reference evidence="12 13" key="1">
    <citation type="submission" date="2018-03" db="EMBL/GenBank/DDBJ databases">
        <title>Genomic Encyclopedia of Archaeal and Bacterial Type Strains, Phase II (KMG-II): from individual species to whole genera.</title>
        <authorList>
            <person name="Goeker M."/>
        </authorList>
    </citation>
    <scope>NUCLEOTIDE SEQUENCE [LARGE SCALE GENOMIC DNA]</scope>
    <source>
        <strain evidence="12 13">DSM 100065</strain>
    </source>
</reference>
<accession>A0A2T0Z8Q9</accession>
<feature type="transmembrane region" description="Helical" evidence="10">
    <location>
        <begin position="64"/>
        <end position="80"/>
    </location>
</feature>
<dbReference type="InterPro" id="IPR011712">
    <property type="entry name" value="Sig_transdc_His_kin_sub3_dim/P"/>
</dbReference>
<dbReference type="InterPro" id="IPR003594">
    <property type="entry name" value="HATPase_dom"/>
</dbReference>
<organism evidence="12 13">
    <name type="scientific">Antricoccus suffuscus</name>
    <dbReference type="NCBI Taxonomy" id="1629062"/>
    <lineage>
        <taxon>Bacteria</taxon>
        <taxon>Bacillati</taxon>
        <taxon>Actinomycetota</taxon>
        <taxon>Actinomycetes</taxon>
        <taxon>Geodermatophilales</taxon>
        <taxon>Antricoccaceae</taxon>
        <taxon>Antricoccus</taxon>
    </lineage>
</organism>
<keyword evidence="10" id="KW-0472">Membrane</keyword>
<evidence type="ECO:0000259" key="11">
    <source>
        <dbReference type="SMART" id="SM00387"/>
    </source>
</evidence>
<dbReference type="Pfam" id="PF07730">
    <property type="entry name" value="HisKA_3"/>
    <property type="match status" value="1"/>
</dbReference>
<feature type="transmembrane region" description="Helical" evidence="10">
    <location>
        <begin position="131"/>
        <end position="151"/>
    </location>
</feature>
<comment type="catalytic activity">
    <reaction evidence="1">
        <text>ATP + protein L-histidine = ADP + protein N-phospho-L-histidine.</text>
        <dbReference type="EC" id="2.7.13.3"/>
    </reaction>
</comment>
<name>A0A2T0Z8Q9_9ACTN</name>
<feature type="transmembrane region" description="Helical" evidence="10">
    <location>
        <begin position="86"/>
        <end position="102"/>
    </location>
</feature>
<keyword evidence="13" id="KW-1185">Reference proteome</keyword>
<evidence type="ECO:0000256" key="10">
    <source>
        <dbReference type="SAM" id="Phobius"/>
    </source>
</evidence>
<evidence type="ECO:0000256" key="3">
    <source>
        <dbReference type="ARBA" id="ARBA00022553"/>
    </source>
</evidence>
<feature type="transmembrane region" description="Helical" evidence="10">
    <location>
        <begin position="109"/>
        <end position="125"/>
    </location>
</feature>
<evidence type="ECO:0000256" key="9">
    <source>
        <dbReference type="SAM" id="Coils"/>
    </source>
</evidence>
<dbReference type="Proteomes" id="UP000237752">
    <property type="component" value="Unassembled WGS sequence"/>
</dbReference>
<dbReference type="RefSeq" id="WP_106350935.1">
    <property type="nucleotide sequence ID" value="NZ_PVUE01000026.1"/>
</dbReference>
<evidence type="ECO:0000313" key="12">
    <source>
        <dbReference type="EMBL" id="PRZ32739.1"/>
    </source>
</evidence>
<sequence>MGTTHALPQTAFWRRYWLDIALVIVAIAINAGALIGGSSADQIMTAVGSSFALLIFLGRRWQPLTVSLLAFAVLAVGSTFSRELTSGQFFGILITFCLVGAVNRERDAVIGWAGGVLAIGFVSAGDPHGTWADFALTASICTIIWAAGLIVSRRSRNVVAAEARAFEAERSRALHAAQAAAHERARIATELHDIVSHSLSIVIVQTVAARSTLTDIAGAEDSRQVLERRLAAIEETSREALQDMRRMLGLIQQPPLAVDLDGAERTAPSPDLQHVAQLISRAKSAGLTIDAAAIDPGIHLSSGLALTTYRIVQESLTNAIKHAPESRVRVAVQQVDGQLAIDITNGPGHPSQALDLGAGQGLIGVRQRTELYGGRCVTRATTDGGFEVSVTLPLDHESAPVTRPEPLESSP</sequence>
<evidence type="ECO:0000256" key="4">
    <source>
        <dbReference type="ARBA" id="ARBA00022679"/>
    </source>
</evidence>
<dbReference type="AlphaFoldDB" id="A0A2T0Z8Q9"/>
<protein>
    <recommendedName>
        <fullName evidence="2">histidine kinase</fullName>
        <ecNumber evidence="2">2.7.13.3</ecNumber>
    </recommendedName>
</protein>
<evidence type="ECO:0000313" key="13">
    <source>
        <dbReference type="Proteomes" id="UP000237752"/>
    </source>
</evidence>
<dbReference type="OrthoDB" id="227596at2"/>
<comment type="caution">
    <text evidence="12">The sequence shown here is derived from an EMBL/GenBank/DDBJ whole genome shotgun (WGS) entry which is preliminary data.</text>
</comment>
<keyword evidence="10" id="KW-1133">Transmembrane helix</keyword>